<reference evidence="1" key="1">
    <citation type="submission" date="2018-01" db="EMBL/GenBank/DDBJ databases">
        <title>An insight into the sialome of Amazonian anophelines.</title>
        <authorList>
            <person name="Ribeiro J.M."/>
            <person name="Scarpassa V."/>
            <person name="Calvo E."/>
        </authorList>
    </citation>
    <scope>NUCLEOTIDE SEQUENCE</scope>
</reference>
<dbReference type="AlphaFoldDB" id="A0A2M4DCF4"/>
<protein>
    <submittedName>
        <fullName evidence="1">Putative secreted protein</fullName>
    </submittedName>
</protein>
<organism evidence="1">
    <name type="scientific">Anopheles darlingi</name>
    <name type="common">Mosquito</name>
    <dbReference type="NCBI Taxonomy" id="43151"/>
    <lineage>
        <taxon>Eukaryota</taxon>
        <taxon>Metazoa</taxon>
        <taxon>Ecdysozoa</taxon>
        <taxon>Arthropoda</taxon>
        <taxon>Hexapoda</taxon>
        <taxon>Insecta</taxon>
        <taxon>Pterygota</taxon>
        <taxon>Neoptera</taxon>
        <taxon>Endopterygota</taxon>
        <taxon>Diptera</taxon>
        <taxon>Nematocera</taxon>
        <taxon>Culicoidea</taxon>
        <taxon>Culicidae</taxon>
        <taxon>Anophelinae</taxon>
        <taxon>Anopheles</taxon>
    </lineage>
</organism>
<sequence length="66" mass="7639">MSRVSAFSFSLARSLSLVSGSFLKKKRLKPEPWQHQLGVTSLRPLFLLRFISSWTSWFSRLLLKAI</sequence>
<evidence type="ECO:0000313" key="1">
    <source>
        <dbReference type="EMBL" id="MBW74768.1"/>
    </source>
</evidence>
<proteinExistence type="predicted"/>
<accession>A0A2M4DCF4</accession>
<name>A0A2M4DCF4_ANODA</name>
<dbReference type="EMBL" id="GGFL01010590">
    <property type="protein sequence ID" value="MBW74768.1"/>
    <property type="molecule type" value="Transcribed_RNA"/>
</dbReference>